<keyword evidence="2" id="KW-0472">Membrane</keyword>
<feature type="transmembrane region" description="Helical" evidence="2">
    <location>
        <begin position="147"/>
        <end position="164"/>
    </location>
</feature>
<feature type="coiled-coil region" evidence="1">
    <location>
        <begin position="62"/>
        <end position="89"/>
    </location>
</feature>
<keyword evidence="2" id="KW-1133">Transmembrane helix</keyword>
<accession>A0A318SQY7</accession>
<keyword evidence="2" id="KW-0812">Transmembrane</keyword>
<organism evidence="3 4">
    <name type="scientific">Xylophilus ampelinus</name>
    <dbReference type="NCBI Taxonomy" id="54067"/>
    <lineage>
        <taxon>Bacteria</taxon>
        <taxon>Pseudomonadati</taxon>
        <taxon>Pseudomonadota</taxon>
        <taxon>Betaproteobacteria</taxon>
        <taxon>Burkholderiales</taxon>
        <taxon>Xylophilus</taxon>
    </lineage>
</organism>
<feature type="transmembrane region" description="Helical" evidence="2">
    <location>
        <begin position="111"/>
        <end position="141"/>
    </location>
</feature>
<keyword evidence="4" id="KW-1185">Reference proteome</keyword>
<protein>
    <submittedName>
        <fullName evidence="3">Uncharacterized protein</fullName>
    </submittedName>
</protein>
<dbReference type="OrthoDB" id="8851496at2"/>
<dbReference type="RefSeq" id="WP_110464139.1">
    <property type="nucleotide sequence ID" value="NZ_JAMOFZ010000002.1"/>
</dbReference>
<evidence type="ECO:0000313" key="4">
    <source>
        <dbReference type="Proteomes" id="UP000247540"/>
    </source>
</evidence>
<evidence type="ECO:0000256" key="2">
    <source>
        <dbReference type="SAM" id="Phobius"/>
    </source>
</evidence>
<reference evidence="3 4" key="1">
    <citation type="submission" date="2018-06" db="EMBL/GenBank/DDBJ databases">
        <title>Genomic Encyclopedia of Type Strains, Phase III (KMG-III): the genomes of soil and plant-associated and newly described type strains.</title>
        <authorList>
            <person name="Whitman W."/>
        </authorList>
    </citation>
    <scope>NUCLEOTIDE SEQUENCE [LARGE SCALE GENOMIC DNA]</scope>
    <source>
        <strain evidence="3 4">CECT 7646</strain>
    </source>
</reference>
<keyword evidence="1" id="KW-0175">Coiled coil</keyword>
<dbReference type="EMBL" id="QJTC01000001">
    <property type="protein sequence ID" value="PYE79849.1"/>
    <property type="molecule type" value="Genomic_DNA"/>
</dbReference>
<proteinExistence type="predicted"/>
<sequence length="201" mass="20774">MAAFDWKKLVNGLAPTLGTALLGPLGGMAFKTIAAAVTGNADASEDQVAEALANGSLNGDQIVALRAANQQFELDMQRLQIDLAQLNAQTELAYVADTSNARAVFGGNENVFVMGVCILVSFAVLMAAVLLGCFLLMTGYFKVDPNVAAICSGLIGTVVGYVASNAQQVVSYFYGNNKGSKDNGAAIATALTDTIKQAGAR</sequence>
<evidence type="ECO:0000256" key="1">
    <source>
        <dbReference type="SAM" id="Coils"/>
    </source>
</evidence>
<dbReference type="AlphaFoldDB" id="A0A318SQY7"/>
<name>A0A318SQY7_9BURK</name>
<evidence type="ECO:0000313" key="3">
    <source>
        <dbReference type="EMBL" id="PYE79849.1"/>
    </source>
</evidence>
<dbReference type="Proteomes" id="UP000247540">
    <property type="component" value="Unassembled WGS sequence"/>
</dbReference>
<comment type="caution">
    <text evidence="3">The sequence shown here is derived from an EMBL/GenBank/DDBJ whole genome shotgun (WGS) entry which is preliminary data.</text>
</comment>
<gene>
    <name evidence="3" type="ORF">DFQ15_101169</name>
</gene>